<name>A0AAW2MRX1_9LAMI</name>
<dbReference type="PANTHER" id="PTHR35218">
    <property type="entry name" value="RNASE H DOMAIN-CONTAINING PROTEIN"/>
    <property type="match status" value="1"/>
</dbReference>
<dbReference type="InterPro" id="IPR005135">
    <property type="entry name" value="Endo/exonuclease/phosphatase"/>
</dbReference>
<gene>
    <name evidence="2" type="ORF">Scaly_2181600</name>
</gene>
<reference evidence="2" key="2">
    <citation type="journal article" date="2024" name="Plant">
        <title>Genomic evolution and insights into agronomic trait innovations of Sesamum species.</title>
        <authorList>
            <person name="Miao H."/>
            <person name="Wang L."/>
            <person name="Qu L."/>
            <person name="Liu H."/>
            <person name="Sun Y."/>
            <person name="Le M."/>
            <person name="Wang Q."/>
            <person name="Wei S."/>
            <person name="Zheng Y."/>
            <person name="Lin W."/>
            <person name="Duan Y."/>
            <person name="Cao H."/>
            <person name="Xiong S."/>
            <person name="Wang X."/>
            <person name="Wei L."/>
            <person name="Li C."/>
            <person name="Ma Q."/>
            <person name="Ju M."/>
            <person name="Zhao R."/>
            <person name="Li G."/>
            <person name="Mu C."/>
            <person name="Tian Q."/>
            <person name="Mei H."/>
            <person name="Zhang T."/>
            <person name="Gao T."/>
            <person name="Zhang H."/>
        </authorList>
    </citation>
    <scope>NUCLEOTIDE SEQUENCE</scope>
    <source>
        <strain evidence="2">KEN8</strain>
    </source>
</reference>
<evidence type="ECO:0000259" key="1">
    <source>
        <dbReference type="Pfam" id="PF03372"/>
    </source>
</evidence>
<dbReference type="EMBL" id="JACGWM010000013">
    <property type="protein sequence ID" value="KAL0332801.1"/>
    <property type="molecule type" value="Genomic_DNA"/>
</dbReference>
<feature type="domain" description="Endonuclease/exonuclease/phosphatase" evidence="1">
    <location>
        <begin position="9"/>
        <end position="134"/>
    </location>
</feature>
<reference evidence="2" key="1">
    <citation type="submission" date="2020-06" db="EMBL/GenBank/DDBJ databases">
        <authorList>
            <person name="Li T."/>
            <person name="Hu X."/>
            <person name="Zhang T."/>
            <person name="Song X."/>
            <person name="Zhang H."/>
            <person name="Dai N."/>
            <person name="Sheng W."/>
            <person name="Hou X."/>
            <person name="Wei L."/>
        </authorList>
    </citation>
    <scope>NUCLEOTIDE SEQUENCE</scope>
    <source>
        <strain evidence="2">KEN8</strain>
        <tissue evidence="2">Leaf</tissue>
    </source>
</reference>
<comment type="caution">
    <text evidence="2">The sequence shown here is derived from an EMBL/GenBank/DDBJ whole genome shotgun (WGS) entry which is preliminary data.</text>
</comment>
<dbReference type="GO" id="GO:0003824">
    <property type="term" value="F:catalytic activity"/>
    <property type="evidence" value="ECO:0007669"/>
    <property type="project" value="InterPro"/>
</dbReference>
<dbReference type="PANTHER" id="PTHR35218:SF9">
    <property type="entry name" value="ENDONUCLEASE_EXONUCLEASE_PHOSPHATASE DOMAIN-CONTAINING PROTEIN"/>
    <property type="match status" value="1"/>
</dbReference>
<dbReference type="Pfam" id="PF03372">
    <property type="entry name" value="Exo_endo_phos"/>
    <property type="match status" value="1"/>
</dbReference>
<dbReference type="Gene3D" id="3.60.10.10">
    <property type="entry name" value="Endonuclease/exonuclease/phosphatase"/>
    <property type="match status" value="1"/>
</dbReference>
<dbReference type="SUPFAM" id="SSF56219">
    <property type="entry name" value="DNase I-like"/>
    <property type="match status" value="1"/>
</dbReference>
<accession>A0AAW2MRX1</accession>
<organism evidence="2">
    <name type="scientific">Sesamum calycinum</name>
    <dbReference type="NCBI Taxonomy" id="2727403"/>
    <lineage>
        <taxon>Eukaryota</taxon>
        <taxon>Viridiplantae</taxon>
        <taxon>Streptophyta</taxon>
        <taxon>Embryophyta</taxon>
        <taxon>Tracheophyta</taxon>
        <taxon>Spermatophyta</taxon>
        <taxon>Magnoliopsida</taxon>
        <taxon>eudicotyledons</taxon>
        <taxon>Gunneridae</taxon>
        <taxon>Pentapetalae</taxon>
        <taxon>asterids</taxon>
        <taxon>lamiids</taxon>
        <taxon>Lamiales</taxon>
        <taxon>Pedaliaceae</taxon>
        <taxon>Sesamum</taxon>
    </lineage>
</organism>
<protein>
    <recommendedName>
        <fullName evidence="1">Endonuclease/exonuclease/phosphatase domain-containing protein</fullName>
    </recommendedName>
</protein>
<evidence type="ECO:0000313" key="2">
    <source>
        <dbReference type="EMBL" id="KAL0332801.1"/>
    </source>
</evidence>
<proteinExistence type="predicted"/>
<dbReference type="AlphaFoldDB" id="A0AAW2MRX1"/>
<sequence>MFGIDVESKGKSGGLMLLWNKSVVVHIRSYSTDYIDAKVHRKGEVDMWRFTGFYGNPDVSKRKKSWMQLVRLSQDRNLSWLCLGDFNEVLARIEKSGTPRSNWQIQNFRDALQQINLTDLGYTGYKYTWWNRRDSPYIVGARLDRATITDGTPSFQWIKFFTCR</sequence>
<dbReference type="InterPro" id="IPR036691">
    <property type="entry name" value="Endo/exonu/phosph_ase_sf"/>
</dbReference>